<feature type="domain" description="Chitin-binding type-3" evidence="2">
    <location>
        <begin position="50"/>
        <end position="92"/>
    </location>
</feature>
<evidence type="ECO:0000313" key="3">
    <source>
        <dbReference type="EMBL" id="HJC40815.1"/>
    </source>
</evidence>
<keyword evidence="1" id="KW-0378">Hydrolase</keyword>
<dbReference type="AlphaFoldDB" id="A0A9D2T0N7"/>
<reference evidence="3" key="2">
    <citation type="submission" date="2021-04" db="EMBL/GenBank/DDBJ databases">
        <authorList>
            <person name="Gilroy R."/>
        </authorList>
    </citation>
    <scope>NUCLEOTIDE SEQUENCE</scope>
    <source>
        <strain evidence="3">CHK186-1790</strain>
    </source>
</reference>
<dbReference type="GO" id="GO:0004553">
    <property type="term" value="F:hydrolase activity, hydrolyzing O-glycosyl compounds"/>
    <property type="evidence" value="ECO:0007669"/>
    <property type="project" value="InterPro"/>
</dbReference>
<evidence type="ECO:0000313" key="4">
    <source>
        <dbReference type="Proteomes" id="UP000823882"/>
    </source>
</evidence>
<dbReference type="Proteomes" id="UP000823882">
    <property type="component" value="Unassembled WGS sequence"/>
</dbReference>
<dbReference type="Gene3D" id="2.10.10.20">
    <property type="entry name" value="Carbohydrate-binding module superfamily 5/12"/>
    <property type="match status" value="2"/>
</dbReference>
<dbReference type="InterPro" id="IPR036573">
    <property type="entry name" value="CBM_sf_5/12"/>
</dbReference>
<dbReference type="EMBL" id="DWWJ01000086">
    <property type="protein sequence ID" value="HJC40815.1"/>
    <property type="molecule type" value="Genomic_DNA"/>
</dbReference>
<accession>A0A9D2T0N7</accession>
<evidence type="ECO:0000256" key="1">
    <source>
        <dbReference type="ARBA" id="ARBA00022801"/>
    </source>
</evidence>
<gene>
    <name evidence="3" type="ORF">H9701_04600</name>
</gene>
<reference evidence="3" key="1">
    <citation type="journal article" date="2021" name="PeerJ">
        <title>Extensive microbial diversity within the chicken gut microbiome revealed by metagenomics and culture.</title>
        <authorList>
            <person name="Gilroy R."/>
            <person name="Ravi A."/>
            <person name="Getino M."/>
            <person name="Pursley I."/>
            <person name="Horton D.L."/>
            <person name="Alikhan N.F."/>
            <person name="Baker D."/>
            <person name="Gharbi K."/>
            <person name="Hall N."/>
            <person name="Watson M."/>
            <person name="Adriaenssens E.M."/>
            <person name="Foster-Nyarko E."/>
            <person name="Jarju S."/>
            <person name="Secka A."/>
            <person name="Antonio M."/>
            <person name="Oren A."/>
            <person name="Chaudhuri R.R."/>
            <person name="La Ragione R."/>
            <person name="Hildebrand F."/>
            <person name="Pallen M.J."/>
        </authorList>
    </citation>
    <scope>NUCLEOTIDE SEQUENCE</scope>
    <source>
        <strain evidence="3">CHK186-1790</strain>
    </source>
</reference>
<dbReference type="CDD" id="cd12214">
    <property type="entry name" value="ChiA1_BD"/>
    <property type="match status" value="1"/>
</dbReference>
<dbReference type="InterPro" id="IPR003610">
    <property type="entry name" value="CBM5/12"/>
</dbReference>
<dbReference type="Pfam" id="PF02839">
    <property type="entry name" value="CBM_5_12"/>
    <property type="match status" value="1"/>
</dbReference>
<comment type="caution">
    <text evidence="3">The sequence shown here is derived from an EMBL/GenBank/DDBJ whole genome shotgun (WGS) entry which is preliminary data.</text>
</comment>
<dbReference type="GO" id="GO:0030246">
    <property type="term" value="F:carbohydrate binding"/>
    <property type="evidence" value="ECO:0007669"/>
    <property type="project" value="InterPro"/>
</dbReference>
<protein>
    <submittedName>
        <fullName evidence="3">Alpha-amylase</fullName>
    </submittedName>
</protein>
<dbReference type="SUPFAM" id="SSF51055">
    <property type="entry name" value="Carbohydrate binding domain"/>
    <property type="match status" value="1"/>
</dbReference>
<name>A0A9D2T0N7_9FIRM</name>
<proteinExistence type="predicted"/>
<evidence type="ECO:0000259" key="2">
    <source>
        <dbReference type="Pfam" id="PF02839"/>
    </source>
</evidence>
<dbReference type="GO" id="GO:0005975">
    <property type="term" value="P:carbohydrate metabolic process"/>
    <property type="evidence" value="ECO:0007669"/>
    <property type="project" value="InterPro"/>
</dbReference>
<sequence>MRTEQISRGVVVYQKERSDLEQEALLTLARRQAEALPDEDAAEVGALFPQWEPGRDYRAGARVSDEAGRLYRVVQDHTSQAGWPLAGTPALYTPLGVTAEDPDAIPEWVQPAGAHDAYQKGDRVTYQGQVYESTMDGNVWAPDVQGWVLAEPEQ</sequence>
<dbReference type="GO" id="GO:0005576">
    <property type="term" value="C:extracellular region"/>
    <property type="evidence" value="ECO:0007669"/>
    <property type="project" value="InterPro"/>
</dbReference>
<organism evidence="3 4">
    <name type="scientific">Candidatus Intestinimonas pullistercoris</name>
    <dbReference type="NCBI Taxonomy" id="2838623"/>
    <lineage>
        <taxon>Bacteria</taxon>
        <taxon>Bacillati</taxon>
        <taxon>Bacillota</taxon>
        <taxon>Clostridia</taxon>
        <taxon>Eubacteriales</taxon>
        <taxon>Intestinimonas</taxon>
    </lineage>
</organism>